<dbReference type="GO" id="GO:0006108">
    <property type="term" value="P:malate metabolic process"/>
    <property type="evidence" value="ECO:0007669"/>
    <property type="project" value="TreeGrafter"/>
</dbReference>
<dbReference type="PROSITE" id="PS00331">
    <property type="entry name" value="MALIC_ENZYMES"/>
    <property type="match status" value="1"/>
</dbReference>
<dbReference type="PANTHER" id="PTHR23406">
    <property type="entry name" value="MALIC ENZYME-RELATED"/>
    <property type="match status" value="1"/>
</dbReference>
<protein>
    <submittedName>
        <fullName evidence="1">Uncharacterized protein</fullName>
    </submittedName>
</protein>
<dbReference type="EnsemblPlants" id="MELO3C033910.2.1">
    <property type="protein sequence ID" value="MELO3C033910.2.1"/>
    <property type="gene ID" value="MELO3C033910.2"/>
</dbReference>
<dbReference type="SUPFAM" id="SSF51735">
    <property type="entry name" value="NAD(P)-binding Rossmann-fold domains"/>
    <property type="match status" value="1"/>
</dbReference>
<dbReference type="InterPro" id="IPR036291">
    <property type="entry name" value="NAD(P)-bd_dom_sf"/>
</dbReference>
<accession>A0A9I9EHL2</accession>
<dbReference type="PANTHER" id="PTHR23406:SF76">
    <property type="entry name" value="NADP-DEPENDENT MALIC ENZYME 4, CHLOROPLASTIC"/>
    <property type="match status" value="1"/>
</dbReference>
<sequence length="185" mass="20881">SCQELGFKIVIKVDVKKVDVKKCHHYSLLPHHLFLYSLFLTRTPTLHANDDLCFQTPTFVGCFQTLISLLGGQALTQCMPLMGPDWILAFSLNALVKEEKELEDFANHNAFDLPTKYDPTHLVFNDDIHGTALVVLAGLISALKVVGGSLFDHRFSFLGAGEWLQECNYLIHFNLTFLYFGMESK</sequence>
<dbReference type="InterPro" id="IPR001891">
    <property type="entry name" value="Malic_OxRdtase"/>
</dbReference>
<name>A0A9I9EHL2_CUCME</name>
<dbReference type="Gene3D" id="3.40.50.720">
    <property type="entry name" value="NAD(P)-binding Rossmann-like Domain"/>
    <property type="match status" value="1"/>
</dbReference>
<evidence type="ECO:0000313" key="1">
    <source>
        <dbReference type="EnsemblPlants" id="MELO3C033910.2.1"/>
    </source>
</evidence>
<dbReference type="GO" id="GO:0009507">
    <property type="term" value="C:chloroplast"/>
    <property type="evidence" value="ECO:0007669"/>
    <property type="project" value="TreeGrafter"/>
</dbReference>
<proteinExistence type="predicted"/>
<reference evidence="1" key="1">
    <citation type="submission" date="2023-03" db="UniProtKB">
        <authorList>
            <consortium name="EnsemblPlants"/>
        </authorList>
    </citation>
    <scope>IDENTIFICATION</scope>
</reference>
<dbReference type="PRINTS" id="PR00072">
    <property type="entry name" value="MALOXRDTASE"/>
</dbReference>
<dbReference type="Gramene" id="MELO3C033910.2.1">
    <property type="protein sequence ID" value="MELO3C033910.2.1"/>
    <property type="gene ID" value="MELO3C033910.2"/>
</dbReference>
<dbReference type="GO" id="GO:0004473">
    <property type="term" value="F:malate dehydrogenase (decarboxylating) (NADP+) activity"/>
    <property type="evidence" value="ECO:0007669"/>
    <property type="project" value="TreeGrafter"/>
</dbReference>
<organism evidence="1">
    <name type="scientific">Cucumis melo</name>
    <name type="common">Muskmelon</name>
    <dbReference type="NCBI Taxonomy" id="3656"/>
    <lineage>
        <taxon>Eukaryota</taxon>
        <taxon>Viridiplantae</taxon>
        <taxon>Streptophyta</taxon>
        <taxon>Embryophyta</taxon>
        <taxon>Tracheophyta</taxon>
        <taxon>Spermatophyta</taxon>
        <taxon>Magnoliopsida</taxon>
        <taxon>eudicotyledons</taxon>
        <taxon>Gunneridae</taxon>
        <taxon>Pentapetalae</taxon>
        <taxon>rosids</taxon>
        <taxon>fabids</taxon>
        <taxon>Cucurbitales</taxon>
        <taxon>Cucurbitaceae</taxon>
        <taxon>Benincaseae</taxon>
        <taxon>Cucumis</taxon>
    </lineage>
</organism>
<dbReference type="AlphaFoldDB" id="A0A9I9EHL2"/>
<dbReference type="InterPro" id="IPR015884">
    <property type="entry name" value="Malic_enzyme_CS"/>
</dbReference>